<dbReference type="InterPro" id="IPR007395">
    <property type="entry name" value="Zn_peptidase_2"/>
</dbReference>
<feature type="transmembrane region" description="Helical" evidence="1">
    <location>
        <begin position="121"/>
        <end position="141"/>
    </location>
</feature>
<gene>
    <name evidence="2" type="ordered locus">CHU_3831</name>
</gene>
<dbReference type="Pfam" id="PF04298">
    <property type="entry name" value="Zn_peptidase_2"/>
    <property type="match status" value="1"/>
</dbReference>
<feature type="transmembrane region" description="Helical" evidence="1">
    <location>
        <begin position="148"/>
        <end position="168"/>
    </location>
</feature>
<sequence>MIFVIAIVTMLASWYVSNKLKRKFEEYSRYELLSGMSGKEVAEQMLRDNRIYDVKVISVEGRLTDHYNPADKTVNLSTDVYNGRSAASAAVAAHECGHALQHAQAYSMLELRSTLVPVQNISAGILNVLMMVMIFGGMFLVGPQTLPYVLLIIIACNLILTVFALITLPVEFDASNRALAWMESRGVTNTEEHAMAKDALKWAARTYVVVAVGAFAQLLYYVMMFLGMSRDD</sequence>
<dbReference type="EMBL" id="CP000383">
    <property type="protein sequence ID" value="ABG61063.1"/>
    <property type="molecule type" value="Genomic_DNA"/>
</dbReference>
<evidence type="ECO:0008006" key="4">
    <source>
        <dbReference type="Google" id="ProtNLM"/>
    </source>
</evidence>
<evidence type="ECO:0000256" key="1">
    <source>
        <dbReference type="SAM" id="Phobius"/>
    </source>
</evidence>
<reference evidence="2 3" key="1">
    <citation type="journal article" date="2007" name="Appl. Environ. Microbiol.">
        <title>Genome sequence of the cellulolytic gliding bacterium Cytophaga hutchinsonii.</title>
        <authorList>
            <person name="Xie G."/>
            <person name="Bruce D.C."/>
            <person name="Challacombe J.F."/>
            <person name="Chertkov O."/>
            <person name="Detter J.C."/>
            <person name="Gilna P."/>
            <person name="Han C.S."/>
            <person name="Lucas S."/>
            <person name="Misra M."/>
            <person name="Myers G.L."/>
            <person name="Richardson P."/>
            <person name="Tapia R."/>
            <person name="Thayer N."/>
            <person name="Thompson L.S."/>
            <person name="Brettin T.S."/>
            <person name="Henrissat B."/>
            <person name="Wilson D.B."/>
            <person name="McBride M.J."/>
        </authorList>
    </citation>
    <scope>NUCLEOTIDE SEQUENCE [LARGE SCALE GENOMIC DNA]</scope>
    <source>
        <strain evidence="3">ATCC 33406 / DSM 1761 / CIP 103989 / NBRC 15051 / NCIMB 9469 / D465</strain>
    </source>
</reference>
<accession>A0A6N4SXT9</accession>
<name>A0A6N4SXT9_CYTH3</name>
<proteinExistence type="predicted"/>
<evidence type="ECO:0000313" key="3">
    <source>
        <dbReference type="Proteomes" id="UP000001822"/>
    </source>
</evidence>
<dbReference type="AlphaFoldDB" id="A0A6N4SXT9"/>
<dbReference type="KEGG" id="chu:CHU_3831"/>
<feature type="transmembrane region" description="Helical" evidence="1">
    <location>
        <begin position="207"/>
        <end position="226"/>
    </location>
</feature>
<dbReference type="PANTHER" id="PTHR36434:SF1">
    <property type="entry name" value="MEMBRANE PROTEASE YUGP-RELATED"/>
    <property type="match status" value="1"/>
</dbReference>
<dbReference type="OrthoDB" id="9784298at2"/>
<protein>
    <recommendedName>
        <fullName evidence="4">Zinc metallopeptidase</fullName>
    </recommendedName>
</protein>
<keyword evidence="1" id="KW-0812">Transmembrane</keyword>
<keyword evidence="3" id="KW-1185">Reference proteome</keyword>
<dbReference type="Proteomes" id="UP000001822">
    <property type="component" value="Chromosome"/>
</dbReference>
<dbReference type="PANTHER" id="PTHR36434">
    <property type="entry name" value="MEMBRANE PROTEASE YUGP-RELATED"/>
    <property type="match status" value="1"/>
</dbReference>
<keyword evidence="1" id="KW-1133">Transmembrane helix</keyword>
<keyword evidence="1" id="KW-0472">Membrane</keyword>
<organism evidence="2 3">
    <name type="scientific">Cytophaga hutchinsonii (strain ATCC 33406 / DSM 1761 / CIP 103989 / NBRC 15051 / NCIMB 9469 / D465)</name>
    <dbReference type="NCBI Taxonomy" id="269798"/>
    <lineage>
        <taxon>Bacteria</taxon>
        <taxon>Pseudomonadati</taxon>
        <taxon>Bacteroidota</taxon>
        <taxon>Cytophagia</taxon>
        <taxon>Cytophagales</taxon>
        <taxon>Cytophagaceae</taxon>
        <taxon>Cytophaga</taxon>
    </lineage>
</organism>
<dbReference type="RefSeq" id="WP_011587168.1">
    <property type="nucleotide sequence ID" value="NC_008255.1"/>
</dbReference>
<evidence type="ECO:0000313" key="2">
    <source>
        <dbReference type="EMBL" id="ABG61063.1"/>
    </source>
</evidence>